<dbReference type="EMBL" id="FZOD01000020">
    <property type="protein sequence ID" value="SNS95855.1"/>
    <property type="molecule type" value="Genomic_DNA"/>
</dbReference>
<reference evidence="2 3" key="1">
    <citation type="submission" date="2017-06" db="EMBL/GenBank/DDBJ databases">
        <authorList>
            <person name="Kim H.J."/>
            <person name="Triplett B.A."/>
        </authorList>
    </citation>
    <scope>NUCLEOTIDE SEQUENCE [LARGE SCALE GENOMIC DNA]</scope>
    <source>
        <strain evidence="2 3">CGMCC 4.2132</strain>
    </source>
</reference>
<accession>A0A239IQM7</accession>
<keyword evidence="1" id="KW-0472">Membrane</keyword>
<keyword evidence="1" id="KW-0812">Transmembrane</keyword>
<dbReference type="Proteomes" id="UP000198282">
    <property type="component" value="Unassembled WGS sequence"/>
</dbReference>
<evidence type="ECO:0000313" key="3">
    <source>
        <dbReference type="Proteomes" id="UP000198282"/>
    </source>
</evidence>
<keyword evidence="3" id="KW-1185">Reference proteome</keyword>
<feature type="transmembrane region" description="Helical" evidence="1">
    <location>
        <begin position="202"/>
        <end position="227"/>
    </location>
</feature>
<name>A0A239IQM7_9ACTN</name>
<feature type="transmembrane region" description="Helical" evidence="1">
    <location>
        <begin position="12"/>
        <end position="38"/>
    </location>
</feature>
<sequence>MAPDVLEVRQGWRVVGLIVRCVLLVVLLWGALVTVLSLNPVPRTQAEFRAAAAAGRVTAVEFREQNGDLSYVRWTEGPLVWRWVSPRPLVEDSGVYTVTDLRRDLGDGSVRTINVRDNTGGGMFLPRWPFDVRGPAAVWVAVAWVITILIMLGSTPRLGNRWAWFWMFGIGQVGAILFLLLEPRPLWFRAGERPTPRKRLEGGFGFLTAIGVGIVTAWVTVALGQLVNLAVG</sequence>
<feature type="transmembrane region" description="Helical" evidence="1">
    <location>
        <begin position="162"/>
        <end position="181"/>
    </location>
</feature>
<evidence type="ECO:0000313" key="2">
    <source>
        <dbReference type="EMBL" id="SNS95855.1"/>
    </source>
</evidence>
<dbReference type="AlphaFoldDB" id="A0A239IQM7"/>
<organism evidence="2 3">
    <name type="scientific">Streptosporangium subroseum</name>
    <dbReference type="NCBI Taxonomy" id="106412"/>
    <lineage>
        <taxon>Bacteria</taxon>
        <taxon>Bacillati</taxon>
        <taxon>Actinomycetota</taxon>
        <taxon>Actinomycetes</taxon>
        <taxon>Streptosporangiales</taxon>
        <taxon>Streptosporangiaceae</taxon>
        <taxon>Streptosporangium</taxon>
    </lineage>
</organism>
<protein>
    <submittedName>
        <fullName evidence="2">Uncharacterized protein</fullName>
    </submittedName>
</protein>
<proteinExistence type="predicted"/>
<gene>
    <name evidence="2" type="ORF">SAMN05216276_102069</name>
</gene>
<evidence type="ECO:0000256" key="1">
    <source>
        <dbReference type="SAM" id="Phobius"/>
    </source>
</evidence>
<feature type="transmembrane region" description="Helical" evidence="1">
    <location>
        <begin position="136"/>
        <end position="156"/>
    </location>
</feature>
<keyword evidence="1" id="KW-1133">Transmembrane helix</keyword>